<evidence type="ECO:0000256" key="1">
    <source>
        <dbReference type="SAM" id="MobiDB-lite"/>
    </source>
</evidence>
<protein>
    <submittedName>
        <fullName evidence="2">Uncharacterized protein</fullName>
    </submittedName>
</protein>
<feature type="region of interest" description="Disordered" evidence="1">
    <location>
        <begin position="1"/>
        <end position="31"/>
    </location>
</feature>
<dbReference type="EMBL" id="MCFA01000126">
    <property type="protein sequence ID" value="ORY05381.1"/>
    <property type="molecule type" value="Genomic_DNA"/>
</dbReference>
<keyword evidence="3" id="KW-1185">Reference proteome</keyword>
<comment type="caution">
    <text evidence="2">The sequence shown here is derived from an EMBL/GenBank/DDBJ whole genome shotgun (WGS) entry which is preliminary data.</text>
</comment>
<gene>
    <name evidence="2" type="ORF">BCR34DRAFT_590917</name>
</gene>
<proteinExistence type="predicted"/>
<sequence length="155" mass="16793">MDSGLYSAREGQVRSDPRREEERGEEASTKNVGGAAQWHCVQWFAEDEKQVDGTALTVTISGVDTTAEEGAYQGARQARALPGQRGAAHYPKTEGTTSSYLYGSSQLKYTHAESAMEGPNGLMFVFVQREVMEAGLFTSALRPAVMVGPARCQPE</sequence>
<organism evidence="2 3">
    <name type="scientific">Clohesyomyces aquaticus</name>
    <dbReference type="NCBI Taxonomy" id="1231657"/>
    <lineage>
        <taxon>Eukaryota</taxon>
        <taxon>Fungi</taxon>
        <taxon>Dikarya</taxon>
        <taxon>Ascomycota</taxon>
        <taxon>Pezizomycotina</taxon>
        <taxon>Dothideomycetes</taxon>
        <taxon>Pleosporomycetidae</taxon>
        <taxon>Pleosporales</taxon>
        <taxon>Lindgomycetaceae</taxon>
        <taxon>Clohesyomyces</taxon>
    </lineage>
</organism>
<evidence type="ECO:0000313" key="3">
    <source>
        <dbReference type="Proteomes" id="UP000193144"/>
    </source>
</evidence>
<evidence type="ECO:0000313" key="2">
    <source>
        <dbReference type="EMBL" id="ORY05381.1"/>
    </source>
</evidence>
<reference evidence="2 3" key="1">
    <citation type="submission" date="2016-07" db="EMBL/GenBank/DDBJ databases">
        <title>Pervasive Adenine N6-methylation of Active Genes in Fungi.</title>
        <authorList>
            <consortium name="DOE Joint Genome Institute"/>
            <person name="Mondo S.J."/>
            <person name="Dannebaum R.O."/>
            <person name="Kuo R.C."/>
            <person name="Labutti K."/>
            <person name="Haridas S."/>
            <person name="Kuo A."/>
            <person name="Salamov A."/>
            <person name="Ahrendt S.R."/>
            <person name="Lipzen A."/>
            <person name="Sullivan W."/>
            <person name="Andreopoulos W.B."/>
            <person name="Clum A."/>
            <person name="Lindquist E."/>
            <person name="Daum C."/>
            <person name="Ramamoorthy G.K."/>
            <person name="Gryganskyi A."/>
            <person name="Culley D."/>
            <person name="Magnuson J.K."/>
            <person name="James T.Y."/>
            <person name="O'Malley M.A."/>
            <person name="Stajich J.E."/>
            <person name="Spatafora J.W."/>
            <person name="Visel A."/>
            <person name="Grigoriev I.V."/>
        </authorList>
    </citation>
    <scope>NUCLEOTIDE SEQUENCE [LARGE SCALE GENOMIC DNA]</scope>
    <source>
        <strain evidence="2 3">CBS 115471</strain>
    </source>
</reference>
<accession>A0A1Y1Z535</accession>
<feature type="compositionally biased region" description="Basic and acidic residues" evidence="1">
    <location>
        <begin position="11"/>
        <end position="28"/>
    </location>
</feature>
<dbReference type="Proteomes" id="UP000193144">
    <property type="component" value="Unassembled WGS sequence"/>
</dbReference>
<name>A0A1Y1Z535_9PLEO</name>
<dbReference type="AlphaFoldDB" id="A0A1Y1Z535"/>